<keyword evidence="10" id="KW-1185">Reference proteome</keyword>
<dbReference type="InterPro" id="IPR058627">
    <property type="entry name" value="MdtA-like_C"/>
</dbReference>
<dbReference type="Gene3D" id="2.40.30.170">
    <property type="match status" value="1"/>
</dbReference>
<feature type="compositionally biased region" description="Low complexity" evidence="3">
    <location>
        <begin position="414"/>
        <end position="428"/>
    </location>
</feature>
<dbReference type="Pfam" id="PF25944">
    <property type="entry name" value="Beta-barrel_RND"/>
    <property type="match status" value="1"/>
</dbReference>
<evidence type="ECO:0000259" key="5">
    <source>
        <dbReference type="Pfam" id="PF25876"/>
    </source>
</evidence>
<feature type="signal peptide" evidence="4">
    <location>
        <begin position="1"/>
        <end position="24"/>
    </location>
</feature>
<name>A0A366HJD9_9BURK</name>
<dbReference type="GO" id="GO:0030313">
    <property type="term" value="C:cell envelope"/>
    <property type="evidence" value="ECO:0007669"/>
    <property type="project" value="UniProtKB-SubCell"/>
</dbReference>
<dbReference type="FunFam" id="2.40.420.20:FF:000001">
    <property type="entry name" value="Efflux RND transporter periplasmic adaptor subunit"/>
    <property type="match status" value="1"/>
</dbReference>
<dbReference type="EMBL" id="QNRQ01000001">
    <property type="protein sequence ID" value="RBP43060.1"/>
    <property type="molecule type" value="Genomic_DNA"/>
</dbReference>
<evidence type="ECO:0000313" key="10">
    <source>
        <dbReference type="Proteomes" id="UP000253628"/>
    </source>
</evidence>
<dbReference type="GO" id="GO:0022857">
    <property type="term" value="F:transmembrane transporter activity"/>
    <property type="evidence" value="ECO:0007669"/>
    <property type="project" value="InterPro"/>
</dbReference>
<evidence type="ECO:0000313" key="9">
    <source>
        <dbReference type="EMBL" id="RBP43060.1"/>
    </source>
</evidence>
<evidence type="ECO:0000256" key="3">
    <source>
        <dbReference type="SAM" id="MobiDB-lite"/>
    </source>
</evidence>
<reference evidence="9 10" key="1">
    <citation type="submission" date="2018-06" db="EMBL/GenBank/DDBJ databases">
        <title>Genomic Encyclopedia of Type Strains, Phase IV (KMG-IV): sequencing the most valuable type-strain genomes for metagenomic binning, comparative biology and taxonomic classification.</title>
        <authorList>
            <person name="Goeker M."/>
        </authorList>
    </citation>
    <scope>NUCLEOTIDE SEQUENCE [LARGE SCALE GENOMIC DNA]</scope>
    <source>
        <strain evidence="9 10">DSM 25520</strain>
    </source>
</reference>
<protein>
    <submittedName>
        <fullName evidence="9">Membrane fusion protein (Multidrug efflux system)</fullName>
    </submittedName>
</protein>
<dbReference type="OrthoDB" id="9783047at2"/>
<dbReference type="Pfam" id="PF25917">
    <property type="entry name" value="BSH_RND"/>
    <property type="match status" value="1"/>
</dbReference>
<dbReference type="RefSeq" id="WP_113931373.1">
    <property type="nucleotide sequence ID" value="NZ_JACCEU010000001.1"/>
</dbReference>
<evidence type="ECO:0000256" key="4">
    <source>
        <dbReference type="SAM" id="SignalP"/>
    </source>
</evidence>
<feature type="compositionally biased region" description="Gly residues" evidence="3">
    <location>
        <begin position="385"/>
        <end position="395"/>
    </location>
</feature>
<dbReference type="AlphaFoldDB" id="A0A366HJD9"/>
<comment type="caution">
    <text evidence="9">The sequence shown here is derived from an EMBL/GenBank/DDBJ whole genome shotgun (WGS) entry which is preliminary data.</text>
</comment>
<dbReference type="Gene3D" id="2.40.420.20">
    <property type="match status" value="1"/>
</dbReference>
<dbReference type="Pfam" id="PF25967">
    <property type="entry name" value="RND-MFP_C"/>
    <property type="match status" value="1"/>
</dbReference>
<dbReference type="GO" id="GO:0005886">
    <property type="term" value="C:plasma membrane"/>
    <property type="evidence" value="ECO:0007669"/>
    <property type="project" value="TreeGrafter"/>
</dbReference>
<feature type="domain" description="Multidrug resistance protein MdtA-like barrel-sandwich hybrid" evidence="6">
    <location>
        <begin position="67"/>
        <end position="208"/>
    </location>
</feature>
<dbReference type="Pfam" id="PF25876">
    <property type="entry name" value="HH_MFP_RND"/>
    <property type="match status" value="1"/>
</dbReference>
<dbReference type="InterPro" id="IPR006143">
    <property type="entry name" value="RND_pump_MFP"/>
</dbReference>
<organism evidence="9 10">
    <name type="scientific">Eoetvoesiella caeni</name>
    <dbReference type="NCBI Taxonomy" id="645616"/>
    <lineage>
        <taxon>Bacteria</taxon>
        <taxon>Pseudomonadati</taxon>
        <taxon>Pseudomonadota</taxon>
        <taxon>Betaproteobacteria</taxon>
        <taxon>Burkholderiales</taxon>
        <taxon>Alcaligenaceae</taxon>
        <taxon>Eoetvoesiella</taxon>
    </lineage>
</organism>
<evidence type="ECO:0000256" key="1">
    <source>
        <dbReference type="ARBA" id="ARBA00004196"/>
    </source>
</evidence>
<dbReference type="PANTHER" id="PTHR30158:SF3">
    <property type="entry name" value="MULTIDRUG EFFLUX PUMP SUBUNIT ACRA-RELATED"/>
    <property type="match status" value="1"/>
</dbReference>
<keyword evidence="4" id="KW-0732">Signal</keyword>
<evidence type="ECO:0000259" key="7">
    <source>
        <dbReference type="Pfam" id="PF25944"/>
    </source>
</evidence>
<dbReference type="InterPro" id="IPR058626">
    <property type="entry name" value="MdtA-like_b-barrel"/>
</dbReference>
<dbReference type="Gene3D" id="1.10.287.470">
    <property type="entry name" value="Helix hairpin bin"/>
    <property type="match status" value="1"/>
</dbReference>
<dbReference type="NCBIfam" id="TIGR01730">
    <property type="entry name" value="RND_mfp"/>
    <property type="match status" value="1"/>
</dbReference>
<feature type="domain" description="Multidrug resistance protein MdtA-like C-terminal permuted SH3" evidence="8">
    <location>
        <begin position="307"/>
        <end position="367"/>
    </location>
</feature>
<dbReference type="Gene3D" id="2.40.50.100">
    <property type="match status" value="1"/>
</dbReference>
<dbReference type="PANTHER" id="PTHR30158">
    <property type="entry name" value="ACRA/E-RELATED COMPONENT OF DRUG EFFLUX TRANSPORTER"/>
    <property type="match status" value="1"/>
</dbReference>
<dbReference type="SUPFAM" id="SSF111369">
    <property type="entry name" value="HlyD-like secretion proteins"/>
    <property type="match status" value="1"/>
</dbReference>
<comment type="similarity">
    <text evidence="2">Belongs to the membrane fusion protein (MFP) (TC 8.A.1) family.</text>
</comment>
<proteinExistence type="inferred from homology"/>
<dbReference type="GO" id="GO:0046677">
    <property type="term" value="P:response to antibiotic"/>
    <property type="evidence" value="ECO:0007669"/>
    <property type="project" value="TreeGrafter"/>
</dbReference>
<dbReference type="InterPro" id="IPR058624">
    <property type="entry name" value="MdtA-like_HH"/>
</dbReference>
<evidence type="ECO:0000259" key="8">
    <source>
        <dbReference type="Pfam" id="PF25967"/>
    </source>
</evidence>
<feature type="domain" description="Multidrug resistance protein MdtA-like beta-barrel" evidence="7">
    <location>
        <begin position="213"/>
        <end position="302"/>
    </location>
</feature>
<feature type="compositionally biased region" description="Low complexity" evidence="3">
    <location>
        <begin position="396"/>
        <end position="406"/>
    </location>
</feature>
<dbReference type="Proteomes" id="UP000253628">
    <property type="component" value="Unassembled WGS sequence"/>
</dbReference>
<comment type="subcellular location">
    <subcellularLocation>
        <location evidence="1">Cell envelope</location>
    </subcellularLocation>
</comment>
<evidence type="ECO:0000256" key="2">
    <source>
        <dbReference type="ARBA" id="ARBA00009477"/>
    </source>
</evidence>
<evidence type="ECO:0000259" key="6">
    <source>
        <dbReference type="Pfam" id="PF25917"/>
    </source>
</evidence>
<feature type="domain" description="Multidrug resistance protein MdtA-like alpha-helical hairpin" evidence="5">
    <location>
        <begin position="107"/>
        <end position="175"/>
    </location>
</feature>
<feature type="chain" id="PRO_5016959854" evidence="4">
    <location>
        <begin position="25"/>
        <end position="428"/>
    </location>
</feature>
<feature type="region of interest" description="Disordered" evidence="3">
    <location>
        <begin position="375"/>
        <end position="428"/>
    </location>
</feature>
<sequence>MHSFGLSARRQALMVAVVCTAMLAACGKKPQQNMGDMKVPVSVITVQPMRTDVYAQLPGRVEAIKDAQIRARVSGIVTDINFKQGSEVKDGQLLFTIDPAPYRAVRDQAAAQLKRAQADAQSARLLAQRYAKLIDARAVSRQDYDNAMSASAQAQAAVAAAKATLQSAEIDLGYTKVVSPISGRIGKSLVTEGALVSATSATQLATVQQIDRVYVDLTRSTTELAQLRKALASGVLEQTPGGAAKVHVLLEDGSRYSEEGQLLFSGITVDPTTGQVNLRAEFANKNEILLPGMYVRVQLQQGIDEKALLVPQQAVQRTADGRSSLMLVKDGKATPSPVTVGAEIDGKYIITSGLAAGDVVVVEGFQKIRPGAAVQGMPWKEPGQPGAGAPAGGGQPASAQPGAAKPDAAKPEAAKPAAGDGANSAAKP</sequence>
<gene>
    <name evidence="9" type="ORF">DFR37_101185</name>
</gene>
<accession>A0A366HJD9</accession>
<dbReference type="InterPro" id="IPR058625">
    <property type="entry name" value="MdtA-like_BSH"/>
</dbReference>